<protein>
    <submittedName>
        <fullName evidence="1">Uncharacterized protein</fullName>
    </submittedName>
</protein>
<dbReference type="EMBL" id="CP003191">
    <property type="protein sequence ID" value="AEW21084.1"/>
    <property type="molecule type" value="Genomic_DNA"/>
</dbReference>
<sequence>MIHIVVLSSQKKKSRKCTARPRLFQKKVIALIDASPLFSLT</sequence>
<dbReference type="Proteomes" id="UP000005436">
    <property type="component" value="Chromosome"/>
</dbReference>
<dbReference type="HOGENOM" id="CLU_3277850_0_0_10"/>
<evidence type="ECO:0000313" key="2">
    <source>
        <dbReference type="Proteomes" id="UP000005436"/>
    </source>
</evidence>
<name>G8UKI2_TANFA</name>
<organism evidence="1 2">
    <name type="scientific">Tannerella forsythia (strain ATCC 43037 / JCM 10827 / CCUG 21028 A / KCTC 5666 / FDC 338)</name>
    <name type="common">Bacteroides forsythus</name>
    <dbReference type="NCBI Taxonomy" id="203275"/>
    <lineage>
        <taxon>Bacteria</taxon>
        <taxon>Pseudomonadati</taxon>
        <taxon>Bacteroidota</taxon>
        <taxon>Bacteroidia</taxon>
        <taxon>Bacteroidales</taxon>
        <taxon>Tannerellaceae</taxon>
        <taxon>Tannerella</taxon>
    </lineage>
</organism>
<evidence type="ECO:0000313" key="1">
    <source>
        <dbReference type="EMBL" id="AEW21084.1"/>
    </source>
</evidence>
<accession>G8UKI2</accession>
<keyword evidence="2" id="KW-1185">Reference proteome</keyword>
<proteinExistence type="predicted"/>
<dbReference type="AlphaFoldDB" id="G8UKI2"/>
<gene>
    <name evidence="1" type="ordered locus">BFO_0429</name>
</gene>
<reference evidence="2" key="1">
    <citation type="submission" date="2011-12" db="EMBL/GenBank/DDBJ databases">
        <title>Complete sequence of Tannerella forsythia ATCC 43037.</title>
        <authorList>
            <person name="Dewhirst F."/>
            <person name="Tanner A."/>
            <person name="Izard J."/>
            <person name="Brinkac L."/>
            <person name="Durkin A.S."/>
            <person name="Hostetler J."/>
            <person name="Shetty J."/>
            <person name="Torralba M."/>
            <person name="Gill S."/>
            <person name="Nelson K."/>
        </authorList>
    </citation>
    <scope>NUCLEOTIDE SEQUENCE [LARGE SCALE GENOMIC DNA]</scope>
    <source>
        <strain evidence="2">ATCC 43037 / JCM 10827 / CCUG 33226 / KCTC 5666 / FDC 338</strain>
    </source>
</reference>
<dbReference type="KEGG" id="tfo:BFO_0429"/>